<dbReference type="EMBL" id="CAAALY010013488">
    <property type="protein sequence ID" value="VEL12003.1"/>
    <property type="molecule type" value="Genomic_DNA"/>
</dbReference>
<evidence type="ECO:0000313" key="2">
    <source>
        <dbReference type="EMBL" id="VEL12003.1"/>
    </source>
</evidence>
<feature type="region of interest" description="Disordered" evidence="1">
    <location>
        <begin position="1"/>
        <end position="48"/>
    </location>
</feature>
<evidence type="ECO:0000313" key="3">
    <source>
        <dbReference type="Proteomes" id="UP000784294"/>
    </source>
</evidence>
<gene>
    <name evidence="2" type="ORF">PXEA_LOCUS5443</name>
</gene>
<organism evidence="2 3">
    <name type="scientific">Protopolystoma xenopodis</name>
    <dbReference type="NCBI Taxonomy" id="117903"/>
    <lineage>
        <taxon>Eukaryota</taxon>
        <taxon>Metazoa</taxon>
        <taxon>Spiralia</taxon>
        <taxon>Lophotrochozoa</taxon>
        <taxon>Platyhelminthes</taxon>
        <taxon>Monogenea</taxon>
        <taxon>Polyopisthocotylea</taxon>
        <taxon>Polystomatidea</taxon>
        <taxon>Polystomatidae</taxon>
        <taxon>Protopolystoma</taxon>
    </lineage>
</organism>
<dbReference type="AlphaFoldDB" id="A0A3S5CIY2"/>
<feature type="compositionally biased region" description="Basic and acidic residues" evidence="1">
    <location>
        <begin position="12"/>
        <end position="48"/>
    </location>
</feature>
<accession>A0A3S5CIY2</accession>
<comment type="caution">
    <text evidence="2">The sequence shown here is derived from an EMBL/GenBank/DDBJ whole genome shotgun (WGS) entry which is preliminary data.</text>
</comment>
<reference evidence="2" key="1">
    <citation type="submission" date="2018-11" db="EMBL/GenBank/DDBJ databases">
        <authorList>
            <consortium name="Pathogen Informatics"/>
        </authorList>
    </citation>
    <scope>NUCLEOTIDE SEQUENCE</scope>
</reference>
<sequence length="228" mass="25325">MWVVGGANHSLGRRDANGRSSEGKKAKPGHETSSEECRPEGGRLRGEPLRVASGTDQHELYERRGDKQTREECGSYRYLCASEADDCFRLGQGDVCECVCVFVHPSHRHFICSKGGREEVDNSVTCTKVAGKSPASVVQSCPSRRREQRMHESRVFRKVGRSGDNNWAIGFRLIGLAEKSRGGRMLEICRVHEEGICPSTFVGVCKQAFYVSSPCPVQLDTPLYHHPT</sequence>
<evidence type="ECO:0000256" key="1">
    <source>
        <dbReference type="SAM" id="MobiDB-lite"/>
    </source>
</evidence>
<feature type="non-terminal residue" evidence="2">
    <location>
        <position position="1"/>
    </location>
</feature>
<protein>
    <submittedName>
        <fullName evidence="2">Uncharacterized protein</fullName>
    </submittedName>
</protein>
<name>A0A3S5CIY2_9PLAT</name>
<dbReference type="Proteomes" id="UP000784294">
    <property type="component" value="Unassembled WGS sequence"/>
</dbReference>
<keyword evidence="3" id="KW-1185">Reference proteome</keyword>
<proteinExistence type="predicted"/>